<proteinExistence type="predicted"/>
<gene>
    <name evidence="1" type="ORF">M9H77_02719</name>
</gene>
<evidence type="ECO:0000313" key="2">
    <source>
        <dbReference type="Proteomes" id="UP001060085"/>
    </source>
</evidence>
<dbReference type="Proteomes" id="UP001060085">
    <property type="component" value="Linkage Group LG01"/>
</dbReference>
<name>A0ACC0C9P6_CATRO</name>
<evidence type="ECO:0000313" key="1">
    <source>
        <dbReference type="EMBL" id="KAI5681491.1"/>
    </source>
</evidence>
<organism evidence="1 2">
    <name type="scientific">Catharanthus roseus</name>
    <name type="common">Madagascar periwinkle</name>
    <name type="synonym">Vinca rosea</name>
    <dbReference type="NCBI Taxonomy" id="4058"/>
    <lineage>
        <taxon>Eukaryota</taxon>
        <taxon>Viridiplantae</taxon>
        <taxon>Streptophyta</taxon>
        <taxon>Embryophyta</taxon>
        <taxon>Tracheophyta</taxon>
        <taxon>Spermatophyta</taxon>
        <taxon>Magnoliopsida</taxon>
        <taxon>eudicotyledons</taxon>
        <taxon>Gunneridae</taxon>
        <taxon>Pentapetalae</taxon>
        <taxon>asterids</taxon>
        <taxon>lamiids</taxon>
        <taxon>Gentianales</taxon>
        <taxon>Apocynaceae</taxon>
        <taxon>Rauvolfioideae</taxon>
        <taxon>Vinceae</taxon>
        <taxon>Catharanthinae</taxon>
        <taxon>Catharanthus</taxon>
    </lineage>
</organism>
<protein>
    <submittedName>
        <fullName evidence="1">Uncharacterized protein</fullName>
    </submittedName>
</protein>
<dbReference type="EMBL" id="CM044701">
    <property type="protein sequence ID" value="KAI5681491.1"/>
    <property type="molecule type" value="Genomic_DNA"/>
</dbReference>
<sequence length="156" mass="17732">MDSSEFLTLVPFQSYTFFSLGIDLHLFPCPLETPRLAEGSLAEDDALNILSPICSKSVCLKQGVPINDLVLDICRNRSNQSLVQRVVYKLQNHNHIDILLQPFPIFELLPMEPMLLVQSTIRVFVKVQEKTSKRRQVALLTQKTLVSTQKDRHPSS</sequence>
<reference evidence="2" key="1">
    <citation type="journal article" date="2023" name="Nat. Plants">
        <title>Single-cell RNA sequencing provides a high-resolution roadmap for understanding the multicellular compartmentation of specialized metabolism.</title>
        <authorList>
            <person name="Sun S."/>
            <person name="Shen X."/>
            <person name="Li Y."/>
            <person name="Li Y."/>
            <person name="Wang S."/>
            <person name="Li R."/>
            <person name="Zhang H."/>
            <person name="Shen G."/>
            <person name="Guo B."/>
            <person name="Wei J."/>
            <person name="Xu J."/>
            <person name="St-Pierre B."/>
            <person name="Chen S."/>
            <person name="Sun C."/>
        </authorList>
    </citation>
    <scope>NUCLEOTIDE SEQUENCE [LARGE SCALE GENOMIC DNA]</scope>
</reference>
<comment type="caution">
    <text evidence="1">The sequence shown here is derived from an EMBL/GenBank/DDBJ whole genome shotgun (WGS) entry which is preliminary data.</text>
</comment>
<accession>A0ACC0C9P6</accession>
<keyword evidence="2" id="KW-1185">Reference proteome</keyword>